<dbReference type="Pfam" id="PF00385">
    <property type="entry name" value="Chromo"/>
    <property type="match status" value="1"/>
</dbReference>
<dbReference type="InterPro" id="IPR051219">
    <property type="entry name" value="Heterochromatin_chromo-domain"/>
</dbReference>
<name>A0A7N5P945_AILME</name>
<dbReference type="InterPro" id="IPR000953">
    <property type="entry name" value="Chromo/chromo_shadow_dom"/>
</dbReference>
<evidence type="ECO:0000256" key="2">
    <source>
        <dbReference type="ARBA" id="ARBA00023242"/>
    </source>
</evidence>
<dbReference type="GeneTree" id="ENSGT01030000240181"/>
<proteinExistence type="predicted"/>
<keyword evidence="5" id="KW-1185">Reference proteome</keyword>
<sequence length="73" mass="8235">RPLPPPVRHTVRRIRGVKISQKTGGKGKVEYLLKWRGSSDADDTWEPEEKLGCPDLTAKFLQSQITAYGTEKL</sequence>
<comment type="subcellular location">
    <subcellularLocation>
        <location evidence="1">Nucleus</location>
    </subcellularLocation>
</comment>
<evidence type="ECO:0000313" key="4">
    <source>
        <dbReference type="Ensembl" id="ENSAMEP00000042399.1"/>
    </source>
</evidence>
<organism evidence="4 5">
    <name type="scientific">Ailuropoda melanoleuca</name>
    <name type="common">Giant panda</name>
    <dbReference type="NCBI Taxonomy" id="9646"/>
    <lineage>
        <taxon>Eukaryota</taxon>
        <taxon>Metazoa</taxon>
        <taxon>Chordata</taxon>
        <taxon>Craniata</taxon>
        <taxon>Vertebrata</taxon>
        <taxon>Euteleostomi</taxon>
        <taxon>Mammalia</taxon>
        <taxon>Eutheria</taxon>
        <taxon>Laurasiatheria</taxon>
        <taxon>Carnivora</taxon>
        <taxon>Caniformia</taxon>
        <taxon>Ursidae</taxon>
        <taxon>Ailuropoda</taxon>
    </lineage>
</organism>
<dbReference type="AlphaFoldDB" id="A0A7N5P945"/>
<dbReference type="PANTHER" id="PTHR22812">
    <property type="entry name" value="CHROMOBOX PROTEIN"/>
    <property type="match status" value="1"/>
</dbReference>
<dbReference type="InParanoid" id="A0A7N5P945"/>
<keyword evidence="2" id="KW-0539">Nucleus</keyword>
<dbReference type="GO" id="GO:0005634">
    <property type="term" value="C:nucleus"/>
    <property type="evidence" value="ECO:0007669"/>
    <property type="project" value="UniProtKB-SubCell"/>
</dbReference>
<protein>
    <recommendedName>
        <fullName evidence="3">Chromo domain-containing protein</fullName>
    </recommendedName>
</protein>
<evidence type="ECO:0000259" key="3">
    <source>
        <dbReference type="PROSITE" id="PS50013"/>
    </source>
</evidence>
<reference evidence="4 5" key="1">
    <citation type="journal article" date="2010" name="Nature">
        <title>The sequence and de novo assembly of the giant panda genome.</title>
        <authorList>
            <person name="Li R."/>
            <person name="Fan W."/>
            <person name="Tian G."/>
            <person name="Zhu H."/>
            <person name="He L."/>
            <person name="Cai J."/>
            <person name="Huang Q."/>
            <person name="Cai Q."/>
            <person name="Li B."/>
            <person name="Bai Y."/>
            <person name="Zhang Z."/>
            <person name="Zhang Y."/>
            <person name="Wang W."/>
            <person name="Li J."/>
            <person name="Wei F."/>
            <person name="Li H."/>
            <person name="Jian M."/>
            <person name="Li J."/>
            <person name="Zhang Z."/>
            <person name="Nielsen R."/>
            <person name="Li D."/>
            <person name="Gu W."/>
            <person name="Yang Z."/>
            <person name="Xuan Z."/>
            <person name="Ryder O.A."/>
            <person name="Leung F.C."/>
            <person name="Zhou Y."/>
            <person name="Cao J."/>
            <person name="Sun X."/>
            <person name="Fu Y."/>
            <person name="Fang X."/>
            <person name="Guo X."/>
            <person name="Wang B."/>
            <person name="Hou R."/>
            <person name="Shen F."/>
            <person name="Mu B."/>
            <person name="Ni P."/>
            <person name="Lin R."/>
            <person name="Qian W."/>
            <person name="Wang G."/>
            <person name="Yu C."/>
            <person name="Nie W."/>
            <person name="Wang J."/>
            <person name="Wu Z."/>
            <person name="Liang H."/>
            <person name="Min J."/>
            <person name="Wu Q."/>
            <person name="Cheng S."/>
            <person name="Ruan J."/>
            <person name="Wang M."/>
            <person name="Shi Z."/>
            <person name="Wen M."/>
            <person name="Liu B."/>
            <person name="Ren X."/>
            <person name="Zheng H."/>
            <person name="Dong D."/>
            <person name="Cook K."/>
            <person name="Shan G."/>
            <person name="Zhang H."/>
            <person name="Kosiol C."/>
            <person name="Xie X."/>
            <person name="Lu Z."/>
            <person name="Zheng H."/>
            <person name="Li Y."/>
            <person name="Steiner C.C."/>
            <person name="Lam T.T."/>
            <person name="Lin S."/>
            <person name="Zhang Q."/>
            <person name="Li G."/>
            <person name="Tian J."/>
            <person name="Gong T."/>
            <person name="Liu H."/>
            <person name="Zhang D."/>
            <person name="Fang L."/>
            <person name="Ye C."/>
            <person name="Zhang J."/>
            <person name="Hu W."/>
            <person name="Xu A."/>
            <person name="Ren Y."/>
            <person name="Zhang G."/>
            <person name="Bruford M.W."/>
            <person name="Li Q."/>
            <person name="Ma L."/>
            <person name="Guo Y."/>
            <person name="An N."/>
            <person name="Hu Y."/>
            <person name="Zheng Y."/>
            <person name="Shi Y."/>
            <person name="Li Z."/>
            <person name="Liu Q."/>
            <person name="Chen Y."/>
            <person name="Zhao J."/>
            <person name="Qu N."/>
            <person name="Zhao S."/>
            <person name="Tian F."/>
            <person name="Wang X."/>
            <person name="Wang H."/>
            <person name="Xu L."/>
            <person name="Liu X."/>
            <person name="Vinar T."/>
            <person name="Wang Y."/>
            <person name="Lam T.W."/>
            <person name="Yiu S.M."/>
            <person name="Liu S."/>
            <person name="Zhang H."/>
            <person name="Li D."/>
            <person name="Huang Y."/>
            <person name="Wang X."/>
            <person name="Yang G."/>
            <person name="Jiang Z."/>
            <person name="Wang J."/>
            <person name="Qin N."/>
            <person name="Li L."/>
            <person name="Li J."/>
            <person name="Bolund L."/>
            <person name="Kristiansen K."/>
            <person name="Wong G.K."/>
            <person name="Olson M."/>
            <person name="Zhang X."/>
            <person name="Li S."/>
            <person name="Yang H."/>
            <person name="Wang J."/>
            <person name="Wang J."/>
        </authorList>
    </citation>
    <scope>NUCLEOTIDE SEQUENCE [LARGE SCALE GENOMIC DNA]</scope>
</reference>
<evidence type="ECO:0000313" key="5">
    <source>
        <dbReference type="Proteomes" id="UP000008912"/>
    </source>
</evidence>
<dbReference type="SMART" id="SM00298">
    <property type="entry name" value="CHROMO"/>
    <property type="match status" value="1"/>
</dbReference>
<dbReference type="InterPro" id="IPR016197">
    <property type="entry name" value="Chromo-like_dom_sf"/>
</dbReference>
<accession>A0A7N5P945</accession>
<dbReference type="Gene3D" id="2.40.50.40">
    <property type="match status" value="1"/>
</dbReference>
<dbReference type="Proteomes" id="UP000008912">
    <property type="component" value="Unassembled WGS sequence"/>
</dbReference>
<reference evidence="4" key="3">
    <citation type="submission" date="2025-09" db="UniProtKB">
        <authorList>
            <consortium name="Ensembl"/>
        </authorList>
    </citation>
    <scope>IDENTIFICATION</scope>
</reference>
<dbReference type="Ensembl" id="ENSAMET00000043635.1">
    <property type="protein sequence ID" value="ENSAMEP00000042399.1"/>
    <property type="gene ID" value="ENSAMEG00000028501.1"/>
</dbReference>
<feature type="domain" description="Chromo" evidence="3">
    <location>
        <begin position="9"/>
        <end position="72"/>
    </location>
</feature>
<evidence type="ECO:0000256" key="1">
    <source>
        <dbReference type="ARBA" id="ARBA00004123"/>
    </source>
</evidence>
<reference evidence="4" key="2">
    <citation type="submission" date="2025-08" db="UniProtKB">
        <authorList>
            <consortium name="Ensembl"/>
        </authorList>
    </citation>
    <scope>IDENTIFICATION</scope>
</reference>
<dbReference type="InterPro" id="IPR023780">
    <property type="entry name" value="Chromo_domain"/>
</dbReference>
<dbReference type="SUPFAM" id="SSF54160">
    <property type="entry name" value="Chromo domain-like"/>
    <property type="match status" value="1"/>
</dbReference>
<dbReference type="PROSITE" id="PS50013">
    <property type="entry name" value="CHROMO_2"/>
    <property type="match status" value="1"/>
</dbReference>